<dbReference type="Proteomes" id="UP000195766">
    <property type="component" value="Unassembled WGS sequence"/>
</dbReference>
<dbReference type="Pfam" id="PF06620">
    <property type="entry name" value="DUF1150"/>
    <property type="match status" value="1"/>
</dbReference>
<gene>
    <name evidence="1" type="ORF">FM111_07635</name>
</gene>
<evidence type="ECO:0008006" key="3">
    <source>
        <dbReference type="Google" id="ProtNLM"/>
    </source>
</evidence>
<organism evidence="1 2">
    <name type="scientific">Brevundimonas diminuta 3F5N</name>
    <dbReference type="NCBI Taxonomy" id="1255603"/>
    <lineage>
        <taxon>Bacteria</taxon>
        <taxon>Pseudomonadati</taxon>
        <taxon>Pseudomonadota</taxon>
        <taxon>Alphaproteobacteria</taxon>
        <taxon>Caulobacterales</taxon>
        <taxon>Caulobacteraceae</taxon>
        <taxon>Brevundimonas</taxon>
    </lineage>
</organism>
<dbReference type="AlphaFoldDB" id="A0A1R4FWS5"/>
<name>A0A1R4FWS5_BREDI</name>
<protein>
    <recommendedName>
        <fullName evidence="3">DUF1150 domain-containing protein</fullName>
    </recommendedName>
</protein>
<evidence type="ECO:0000313" key="1">
    <source>
        <dbReference type="EMBL" id="SJM60355.1"/>
    </source>
</evidence>
<proteinExistence type="predicted"/>
<accession>A0A1R4FWS5</accession>
<evidence type="ECO:0000313" key="2">
    <source>
        <dbReference type="Proteomes" id="UP000195766"/>
    </source>
</evidence>
<dbReference type="InterPro" id="IPR009531">
    <property type="entry name" value="DUF1150"/>
</dbReference>
<dbReference type="EMBL" id="FUIE01000039">
    <property type="protein sequence ID" value="SJM60355.1"/>
    <property type="molecule type" value="Genomic_DNA"/>
</dbReference>
<dbReference type="OrthoDB" id="7205167at2"/>
<reference evidence="1 2" key="1">
    <citation type="submission" date="2017-02" db="EMBL/GenBank/DDBJ databases">
        <authorList>
            <person name="Peterson S.W."/>
        </authorList>
    </citation>
    <scope>NUCLEOTIDE SEQUENCE [LARGE SCALE GENOMIC DNA]</scope>
    <source>
        <strain evidence="1 2">3F5N</strain>
    </source>
</reference>
<sequence length="84" mass="9157">MTPNMNTKDFADFGAPDLVYVRAIRASDVLEDARVETAADIEIDPDQILYAVHGADGERLAVMLDRETAFAAAVAHDLEPMSVH</sequence>
<dbReference type="RefSeq" id="WP_087140390.1">
    <property type="nucleotide sequence ID" value="NZ_FUIE01000039.1"/>
</dbReference>